<dbReference type="NCBIfam" id="TIGR02345">
    <property type="entry name" value="chap_CCT_eta"/>
    <property type="match status" value="1"/>
</dbReference>
<comment type="caution">
    <text evidence="11">The sequence shown here is derived from an EMBL/GenBank/DDBJ whole genome shotgun (WGS) entry which is preliminary data.</text>
</comment>
<dbReference type="InterPro" id="IPR002194">
    <property type="entry name" value="Chaperonin_TCP-1_CS"/>
</dbReference>
<dbReference type="AlphaFoldDB" id="A0A2R5G9U5"/>
<proteinExistence type="inferred from homology"/>
<gene>
    <name evidence="11" type="ORF">FCC1311_033022</name>
</gene>
<accession>A0A2R5G9U5</accession>
<evidence type="ECO:0000256" key="3">
    <source>
        <dbReference type="ARBA" id="ARBA00011531"/>
    </source>
</evidence>
<dbReference type="InterPro" id="IPR053374">
    <property type="entry name" value="TCP-1_chaperonin"/>
</dbReference>
<evidence type="ECO:0000256" key="4">
    <source>
        <dbReference type="ARBA" id="ARBA00022490"/>
    </source>
</evidence>
<dbReference type="InterPro" id="IPR027410">
    <property type="entry name" value="TCP-1-like_intermed_sf"/>
</dbReference>
<keyword evidence="7 9" id="KW-0143">Chaperone</keyword>
<dbReference type="SUPFAM" id="SSF54849">
    <property type="entry name" value="GroEL-intermediate domain like"/>
    <property type="match status" value="1"/>
</dbReference>
<dbReference type="EMBL" id="BEYU01000027">
    <property type="protein sequence ID" value="GBG27079.1"/>
    <property type="molecule type" value="Genomic_DNA"/>
</dbReference>
<dbReference type="GO" id="GO:0016887">
    <property type="term" value="F:ATP hydrolysis activity"/>
    <property type="evidence" value="ECO:0007669"/>
    <property type="project" value="InterPro"/>
</dbReference>
<dbReference type="InterPro" id="IPR027413">
    <property type="entry name" value="GROEL-like_equatorial_sf"/>
</dbReference>
<dbReference type="FunFam" id="3.50.7.10:FF:000006">
    <property type="entry name" value="T-complex protein 1 subunit eta"/>
    <property type="match status" value="1"/>
</dbReference>
<dbReference type="InterPro" id="IPR012720">
    <property type="entry name" value="Chap_CCT_eta"/>
</dbReference>
<dbReference type="InterPro" id="IPR017998">
    <property type="entry name" value="Chaperone_TCP-1"/>
</dbReference>
<dbReference type="NCBIfam" id="NF041083">
    <property type="entry name" value="thermosome_beta"/>
    <property type="match status" value="1"/>
</dbReference>
<dbReference type="InterPro" id="IPR054827">
    <property type="entry name" value="thermosome_alpha"/>
</dbReference>
<reference evidence="11 12" key="1">
    <citation type="submission" date="2017-12" db="EMBL/GenBank/DDBJ databases">
        <title>Sequencing, de novo assembly and annotation of complete genome of a new Thraustochytrid species, strain FCC1311.</title>
        <authorList>
            <person name="Sedici K."/>
            <person name="Godart F."/>
            <person name="Aiese Cigliano R."/>
            <person name="Sanseverino W."/>
            <person name="Barakat M."/>
            <person name="Ortet P."/>
            <person name="Marechal E."/>
            <person name="Cagnac O."/>
            <person name="Amato A."/>
        </authorList>
    </citation>
    <scope>NUCLEOTIDE SEQUENCE [LARGE SCALE GENOMIC DNA]</scope>
</reference>
<dbReference type="Gene3D" id="3.50.7.10">
    <property type="entry name" value="GroEL"/>
    <property type="match status" value="1"/>
</dbReference>
<dbReference type="InterPro" id="IPR002423">
    <property type="entry name" value="Cpn60/GroEL/TCP-1"/>
</dbReference>
<dbReference type="GO" id="GO:0051082">
    <property type="term" value="F:unfolded protein binding"/>
    <property type="evidence" value="ECO:0007669"/>
    <property type="project" value="InterPro"/>
</dbReference>
<dbReference type="NCBIfam" id="NF041082">
    <property type="entry name" value="thermosome_alpha"/>
    <property type="match status" value="1"/>
</dbReference>
<dbReference type="PANTHER" id="PTHR11353">
    <property type="entry name" value="CHAPERONIN"/>
    <property type="match status" value="1"/>
</dbReference>
<evidence type="ECO:0000256" key="9">
    <source>
        <dbReference type="RuleBase" id="RU004187"/>
    </source>
</evidence>
<evidence type="ECO:0000313" key="11">
    <source>
        <dbReference type="EMBL" id="GBG27079.1"/>
    </source>
</evidence>
<protein>
    <recommendedName>
        <fullName evidence="10">T-complex protein 1 subunit eta</fullName>
        <shortName evidence="10">TCP-1-eta</shortName>
    </recommendedName>
    <alternativeName>
        <fullName evidence="10">CCT-eta</fullName>
    </alternativeName>
</protein>
<dbReference type="FunCoup" id="A0A2R5G9U5">
    <property type="interactions" value="609"/>
</dbReference>
<evidence type="ECO:0000256" key="5">
    <source>
        <dbReference type="ARBA" id="ARBA00022741"/>
    </source>
</evidence>
<organism evidence="11 12">
    <name type="scientific">Hondaea fermentalgiana</name>
    <dbReference type="NCBI Taxonomy" id="2315210"/>
    <lineage>
        <taxon>Eukaryota</taxon>
        <taxon>Sar</taxon>
        <taxon>Stramenopiles</taxon>
        <taxon>Bigyra</taxon>
        <taxon>Labyrinthulomycetes</taxon>
        <taxon>Thraustochytrida</taxon>
        <taxon>Thraustochytriidae</taxon>
        <taxon>Hondaea</taxon>
    </lineage>
</organism>
<dbReference type="OrthoDB" id="1935484at2759"/>
<evidence type="ECO:0000256" key="1">
    <source>
        <dbReference type="ARBA" id="ARBA00004496"/>
    </source>
</evidence>
<dbReference type="FunFam" id="1.10.560.10:FF:000017">
    <property type="entry name" value="T-complex protein 1 subunit eta"/>
    <property type="match status" value="1"/>
</dbReference>
<keyword evidence="4 10" id="KW-0963">Cytoplasm</keyword>
<dbReference type="SUPFAM" id="SSF52029">
    <property type="entry name" value="GroEL apical domain-like"/>
    <property type="match status" value="1"/>
</dbReference>
<dbReference type="InParanoid" id="A0A2R5G9U5"/>
<name>A0A2R5G9U5_9STRA</name>
<dbReference type="GO" id="GO:0005524">
    <property type="term" value="F:ATP binding"/>
    <property type="evidence" value="ECO:0007669"/>
    <property type="project" value="UniProtKB-KW"/>
</dbReference>
<sequence length="585" mass="63013">MSHFMQPSVILLREGTDTSQGTAQLISNINACYAVGEIVATTLGPMGADKLLYSGAGKATISNDGAEILKLLDIVHPAARALVDIAKSQDVEVGDGTTSVTLIACELLNECKTFLEDGVHPQILIAGYRKAALLAVNRLEELKVGVADLKDAGEDGARVLLERVAGTALNSKLICAYKSLFAPMAVDAVGLLKKDDLDLKHVGIKKVTGGSVMESHLVRGVAFKKTFSYAGFEQQPKHIKNPKVLLLNVELELKSEKENAEVRIEDPSLYQSIVDAEWKIIYDKLDQCVKSGANVVLSKLPIGDLATQYFADREMFCAGRVSDDDMERVARATGAQMLTSTNDIPESAIGNCGLFEENQVGGERFNYFTECSATTSCTIVIRGGSEQFVEEAHRSLHDALMVVKRTMENSSVVAGGGAVEMELSRYLRAQARTIEGKQQLVMTAFAKALEKIPRQLCDNAGLDSTDILNQLRKKHFEEPEEGLWFGVDVNAAGICDTFKSNVWEPSANKINSIASAAEAACLILSVDETVRNPQSEQAQMQQRGQMGGRGGGMPMSQAMGGQGLRGMGQAMGGRGVRMMKGRGGK</sequence>
<keyword evidence="6 9" id="KW-0067">ATP-binding</keyword>
<keyword evidence="5 9" id="KW-0547">Nucleotide-binding</keyword>
<evidence type="ECO:0000256" key="7">
    <source>
        <dbReference type="ARBA" id="ARBA00023186"/>
    </source>
</evidence>
<evidence type="ECO:0000256" key="2">
    <source>
        <dbReference type="ARBA" id="ARBA00008020"/>
    </source>
</evidence>
<comment type="subunit">
    <text evidence="10">Heterooligomeric complex that forms two stacked rings.</text>
</comment>
<dbReference type="Proteomes" id="UP000241890">
    <property type="component" value="Unassembled WGS sequence"/>
</dbReference>
<dbReference type="Gene3D" id="1.10.560.10">
    <property type="entry name" value="GroEL-like equatorial domain"/>
    <property type="match status" value="1"/>
</dbReference>
<dbReference type="Pfam" id="PF00118">
    <property type="entry name" value="Cpn60_TCP1"/>
    <property type="match status" value="1"/>
</dbReference>
<evidence type="ECO:0000256" key="6">
    <source>
        <dbReference type="ARBA" id="ARBA00022840"/>
    </source>
</evidence>
<evidence type="ECO:0000256" key="8">
    <source>
        <dbReference type="ARBA" id="ARBA00024677"/>
    </source>
</evidence>
<dbReference type="CDD" id="cd03340">
    <property type="entry name" value="TCP1_eta"/>
    <property type="match status" value="1"/>
</dbReference>
<keyword evidence="12" id="KW-1185">Reference proteome</keyword>
<comment type="subunit">
    <text evidence="3">Heterooligomeric complex of about 850 to 900 kDa that forms two stacked rings, 12 to 16 nm in diameter.</text>
</comment>
<dbReference type="PRINTS" id="PR00304">
    <property type="entry name" value="TCOMPLEXTCP1"/>
</dbReference>
<dbReference type="InterPro" id="IPR027409">
    <property type="entry name" value="GroEL-like_apical_dom_sf"/>
</dbReference>
<evidence type="ECO:0000256" key="10">
    <source>
        <dbReference type="RuleBase" id="RU365042"/>
    </source>
</evidence>
<dbReference type="GO" id="GO:0140662">
    <property type="term" value="F:ATP-dependent protein folding chaperone"/>
    <property type="evidence" value="ECO:0007669"/>
    <property type="project" value="InterPro"/>
</dbReference>
<dbReference type="SUPFAM" id="SSF48592">
    <property type="entry name" value="GroEL equatorial domain-like"/>
    <property type="match status" value="1"/>
</dbReference>
<dbReference type="GO" id="GO:0005832">
    <property type="term" value="C:chaperonin-containing T-complex"/>
    <property type="evidence" value="ECO:0007669"/>
    <property type="project" value="UniProtKB-ARBA"/>
</dbReference>
<comment type="function">
    <text evidence="8 10">Molecular chaperone; assists the folding of proteins upon ATP hydrolysis. Known to play a role, in vitro, in the folding of actin and tubulin.</text>
</comment>
<dbReference type="FunFam" id="3.30.260.10:FF:000022">
    <property type="entry name" value="T-complex protein 1 subunit eta"/>
    <property type="match status" value="1"/>
</dbReference>
<comment type="subcellular location">
    <subcellularLocation>
        <location evidence="1 10">Cytoplasm</location>
    </subcellularLocation>
</comment>
<dbReference type="Gene3D" id="3.30.260.10">
    <property type="entry name" value="TCP-1-like chaperonin intermediate domain"/>
    <property type="match status" value="1"/>
</dbReference>
<comment type="similarity">
    <text evidence="2 9">Belongs to the TCP-1 chaperonin family.</text>
</comment>
<evidence type="ECO:0000313" key="12">
    <source>
        <dbReference type="Proteomes" id="UP000241890"/>
    </source>
</evidence>
<dbReference type="PROSITE" id="PS00995">
    <property type="entry name" value="TCP1_3"/>
    <property type="match status" value="1"/>
</dbReference>